<evidence type="ECO:0000256" key="1">
    <source>
        <dbReference type="SAM" id="SignalP"/>
    </source>
</evidence>
<accession>A0ABT0Z5V1</accession>
<evidence type="ECO:0000313" key="3">
    <source>
        <dbReference type="Proteomes" id="UP001155077"/>
    </source>
</evidence>
<organism evidence="2 3">
    <name type="scientific">Gramella jeungdoensis</name>
    <dbReference type="NCBI Taxonomy" id="708091"/>
    <lineage>
        <taxon>Bacteria</taxon>
        <taxon>Pseudomonadati</taxon>
        <taxon>Bacteroidota</taxon>
        <taxon>Flavobacteriia</taxon>
        <taxon>Flavobacteriales</taxon>
        <taxon>Flavobacteriaceae</taxon>
        <taxon>Christiangramia</taxon>
    </lineage>
</organism>
<comment type="caution">
    <text evidence="2">The sequence shown here is derived from an EMBL/GenBank/DDBJ whole genome shotgun (WGS) entry which is preliminary data.</text>
</comment>
<dbReference type="RefSeq" id="WP_252113967.1">
    <property type="nucleotide sequence ID" value="NZ_JAMSCK010000004.1"/>
</dbReference>
<dbReference type="Proteomes" id="UP001155077">
    <property type="component" value="Unassembled WGS sequence"/>
</dbReference>
<protein>
    <submittedName>
        <fullName evidence="2">DUF4402 domain-containing protein</fullName>
    </submittedName>
</protein>
<feature type="signal peptide" evidence="1">
    <location>
        <begin position="1"/>
        <end position="18"/>
    </location>
</feature>
<feature type="chain" id="PRO_5047293226" evidence="1">
    <location>
        <begin position="19"/>
        <end position="164"/>
    </location>
</feature>
<keyword evidence="3" id="KW-1185">Reference proteome</keyword>
<name>A0ABT0Z5V1_9FLAO</name>
<gene>
    <name evidence="2" type="ORF">NE848_12220</name>
</gene>
<proteinExistence type="predicted"/>
<dbReference type="EMBL" id="JAMSCK010000004">
    <property type="protein sequence ID" value="MCM8570149.1"/>
    <property type="molecule type" value="Genomic_DNA"/>
</dbReference>
<reference evidence="2" key="1">
    <citation type="submission" date="2022-06" db="EMBL/GenBank/DDBJ databases">
        <title>Gramella sediminis sp. nov., isolated from deep-sea sediment of the Indian Ocean.</title>
        <authorList>
            <person name="Yang L."/>
        </authorList>
    </citation>
    <scope>NUCLEOTIDE SEQUENCE</scope>
    <source>
        <strain evidence="2">HMD3159</strain>
    </source>
</reference>
<dbReference type="InterPro" id="IPR025514">
    <property type="entry name" value="DUF4402"/>
</dbReference>
<evidence type="ECO:0000313" key="2">
    <source>
        <dbReference type="EMBL" id="MCM8570149.1"/>
    </source>
</evidence>
<sequence>MKNSLLVVLVCFCSGIYAQSSSSTSVNSTAVIVEPIEITKNVDLHFGNVISGYNPGTLILSPEGSRTAFGVQLSPANPGEVSAAEAVVKHGNYNYSITLPENFTLFNEANPNQFLVIDRFTVEPEITGNDTDILKIGATLNLEANQPPGFYTNSSGFNVTVTYN</sequence>
<keyword evidence="1" id="KW-0732">Signal</keyword>
<dbReference type="Pfam" id="PF14352">
    <property type="entry name" value="DUF4402"/>
    <property type="match status" value="1"/>
</dbReference>